<evidence type="ECO:0000256" key="3">
    <source>
        <dbReference type="ARBA" id="ARBA00022840"/>
    </source>
</evidence>
<feature type="domain" description="AAA+ ATPase" evidence="6">
    <location>
        <begin position="1351"/>
        <end position="1487"/>
    </location>
</feature>
<keyword evidence="2" id="KW-0547">Nucleotide-binding</keyword>
<organism evidence="7 8">
    <name type="scientific">Armillaria tabescens</name>
    <name type="common">Ringless honey mushroom</name>
    <name type="synonym">Agaricus tabescens</name>
    <dbReference type="NCBI Taxonomy" id="1929756"/>
    <lineage>
        <taxon>Eukaryota</taxon>
        <taxon>Fungi</taxon>
        <taxon>Dikarya</taxon>
        <taxon>Basidiomycota</taxon>
        <taxon>Agaricomycotina</taxon>
        <taxon>Agaricomycetes</taxon>
        <taxon>Agaricomycetidae</taxon>
        <taxon>Agaricales</taxon>
        <taxon>Marasmiineae</taxon>
        <taxon>Physalacriaceae</taxon>
        <taxon>Desarmillaria</taxon>
    </lineage>
</organism>
<dbReference type="Gene3D" id="3.40.50.300">
    <property type="entry name" value="P-loop containing nucleotide triphosphate hydrolases"/>
    <property type="match status" value="5"/>
</dbReference>
<evidence type="ECO:0000259" key="6">
    <source>
        <dbReference type="SMART" id="SM00382"/>
    </source>
</evidence>
<dbReference type="Pfam" id="PF13087">
    <property type="entry name" value="AAA_12"/>
    <property type="match status" value="1"/>
</dbReference>
<dbReference type="RefSeq" id="XP_060337362.1">
    <property type="nucleotide sequence ID" value="XM_060479456.1"/>
</dbReference>
<dbReference type="PRINTS" id="PR00819">
    <property type="entry name" value="CBXCFQXSUPER"/>
</dbReference>
<dbReference type="InterPro" id="IPR027417">
    <property type="entry name" value="P-loop_NTPase"/>
</dbReference>
<keyword evidence="3" id="KW-0067">ATP-binding</keyword>
<evidence type="ECO:0000313" key="7">
    <source>
        <dbReference type="EMBL" id="KAK0466770.1"/>
    </source>
</evidence>
<dbReference type="GO" id="GO:0005524">
    <property type="term" value="F:ATP binding"/>
    <property type="evidence" value="ECO:0007669"/>
    <property type="project" value="UniProtKB-KW"/>
</dbReference>
<dbReference type="FunFam" id="3.40.50.300:FF:001660">
    <property type="entry name" value="NF-X1 finger and helicase protein, putative"/>
    <property type="match status" value="1"/>
</dbReference>
<comment type="similarity">
    <text evidence="1">Belongs to the CbxX/CfxQ family.</text>
</comment>
<reference evidence="7" key="1">
    <citation type="submission" date="2023-06" db="EMBL/GenBank/DDBJ databases">
        <authorList>
            <consortium name="Lawrence Berkeley National Laboratory"/>
            <person name="Ahrendt S."/>
            <person name="Sahu N."/>
            <person name="Indic B."/>
            <person name="Wong-Bajracharya J."/>
            <person name="Merenyi Z."/>
            <person name="Ke H.-M."/>
            <person name="Monk M."/>
            <person name="Kocsube S."/>
            <person name="Drula E."/>
            <person name="Lipzen A."/>
            <person name="Balint B."/>
            <person name="Henrissat B."/>
            <person name="Andreopoulos B."/>
            <person name="Martin F.M."/>
            <person name="Harder C.B."/>
            <person name="Rigling D."/>
            <person name="Ford K.L."/>
            <person name="Foster G.D."/>
            <person name="Pangilinan J."/>
            <person name="Papanicolaou A."/>
            <person name="Barry K."/>
            <person name="LaButti K."/>
            <person name="Viragh M."/>
            <person name="Koriabine M."/>
            <person name="Yan M."/>
            <person name="Riley R."/>
            <person name="Champramary S."/>
            <person name="Plett K.L."/>
            <person name="Tsai I.J."/>
            <person name="Slot J."/>
            <person name="Sipos G."/>
            <person name="Plett J."/>
            <person name="Nagy L.G."/>
            <person name="Grigoriev I.V."/>
        </authorList>
    </citation>
    <scope>NUCLEOTIDE SEQUENCE</scope>
    <source>
        <strain evidence="7">CCBAS 213</strain>
    </source>
</reference>
<feature type="compositionally biased region" description="Low complexity" evidence="5">
    <location>
        <begin position="1243"/>
        <end position="1263"/>
    </location>
</feature>
<feature type="coiled-coil region" evidence="4">
    <location>
        <begin position="2196"/>
        <end position="2299"/>
    </location>
</feature>
<dbReference type="FunFam" id="1.10.8.60:FF:000160">
    <property type="entry name" value="WGS project CABT00000000 data, contig 2.55"/>
    <property type="match status" value="1"/>
</dbReference>
<evidence type="ECO:0000256" key="5">
    <source>
        <dbReference type="SAM" id="MobiDB-lite"/>
    </source>
</evidence>
<feature type="coiled-coil region" evidence="4">
    <location>
        <begin position="1148"/>
        <end position="1218"/>
    </location>
</feature>
<dbReference type="InterPro" id="IPR050773">
    <property type="entry name" value="CbxX/CfxQ_RuBisCO_ESX"/>
</dbReference>
<keyword evidence="7" id="KW-0378">Hydrolase</keyword>
<dbReference type="Pfam" id="PF13086">
    <property type="entry name" value="AAA_11"/>
    <property type="match status" value="1"/>
</dbReference>
<dbReference type="InterPro" id="IPR041627">
    <property type="entry name" value="AAA_lid_6"/>
</dbReference>
<proteinExistence type="inferred from homology"/>
<gene>
    <name evidence="7" type="ORF">EV420DRAFT_1698580</name>
</gene>
<dbReference type="EMBL" id="JAUEPS010000003">
    <property type="protein sequence ID" value="KAK0466770.1"/>
    <property type="molecule type" value="Genomic_DNA"/>
</dbReference>
<dbReference type="GO" id="GO:0004386">
    <property type="term" value="F:helicase activity"/>
    <property type="evidence" value="ECO:0007669"/>
    <property type="project" value="InterPro"/>
</dbReference>
<feature type="domain" description="AAA+ ATPase" evidence="6">
    <location>
        <begin position="484"/>
        <end position="847"/>
    </location>
</feature>
<dbReference type="SMART" id="SM00382">
    <property type="entry name" value="AAA"/>
    <property type="match status" value="4"/>
</dbReference>
<dbReference type="CDD" id="cd18808">
    <property type="entry name" value="SF1_C_Upf1"/>
    <property type="match status" value="1"/>
</dbReference>
<feature type="domain" description="AAA+ ATPase" evidence="6">
    <location>
        <begin position="1630"/>
        <end position="1770"/>
    </location>
</feature>
<dbReference type="Pfam" id="PF17866">
    <property type="entry name" value="AAA_lid_6"/>
    <property type="match status" value="2"/>
</dbReference>
<name>A0AA39U4B7_ARMTA</name>
<dbReference type="Pfam" id="PF00004">
    <property type="entry name" value="AAA"/>
    <property type="match status" value="3"/>
</dbReference>
<evidence type="ECO:0000313" key="8">
    <source>
        <dbReference type="Proteomes" id="UP001175211"/>
    </source>
</evidence>
<dbReference type="Proteomes" id="UP001175211">
    <property type="component" value="Unassembled WGS sequence"/>
</dbReference>
<dbReference type="CDD" id="cd17936">
    <property type="entry name" value="EEXXEc_NFX1"/>
    <property type="match status" value="1"/>
</dbReference>
<dbReference type="InterPro" id="IPR003593">
    <property type="entry name" value="AAA+_ATPase"/>
</dbReference>
<dbReference type="InterPro" id="IPR041677">
    <property type="entry name" value="DNA2/NAM7_AAA_11"/>
</dbReference>
<feature type="compositionally biased region" description="Polar residues" evidence="5">
    <location>
        <begin position="1222"/>
        <end position="1242"/>
    </location>
</feature>
<comment type="caution">
    <text evidence="7">The sequence shown here is derived from an EMBL/GenBank/DDBJ whole genome shotgun (WGS) entry which is preliminary data.</text>
</comment>
<evidence type="ECO:0000256" key="1">
    <source>
        <dbReference type="ARBA" id="ARBA00010378"/>
    </source>
</evidence>
<dbReference type="CDD" id="cd00009">
    <property type="entry name" value="AAA"/>
    <property type="match status" value="1"/>
</dbReference>
<dbReference type="PANTHER" id="PTHR43392:SF2">
    <property type="entry name" value="AAA-TYPE ATPASE FAMILY PROTEIN _ ANKYRIN REPEAT FAMILY PROTEIN"/>
    <property type="match status" value="1"/>
</dbReference>
<dbReference type="InterPro" id="IPR003959">
    <property type="entry name" value="ATPase_AAA_core"/>
</dbReference>
<accession>A0AA39U4B7</accession>
<dbReference type="InterPro" id="IPR000641">
    <property type="entry name" value="CbxX/CfxQ"/>
</dbReference>
<feature type="region of interest" description="Disordered" evidence="5">
    <location>
        <begin position="1222"/>
        <end position="1300"/>
    </location>
</feature>
<dbReference type="FunFam" id="3.40.50.300:FF:000216">
    <property type="entry name" value="Type VII secretion ATPase EccA"/>
    <property type="match status" value="3"/>
</dbReference>
<dbReference type="InterPro" id="IPR047187">
    <property type="entry name" value="SF1_C_Upf1"/>
</dbReference>
<dbReference type="PANTHER" id="PTHR43392">
    <property type="entry name" value="AAA-TYPE ATPASE FAMILY PROTEIN / ANKYRIN REPEAT FAMILY PROTEIN"/>
    <property type="match status" value="1"/>
</dbReference>
<feature type="region of interest" description="Disordered" evidence="5">
    <location>
        <begin position="2137"/>
        <end position="2181"/>
    </location>
</feature>
<dbReference type="CDD" id="cd06008">
    <property type="entry name" value="NF-X1-zinc-finger"/>
    <property type="match status" value="1"/>
</dbReference>
<dbReference type="GeneID" id="85363004"/>
<feature type="compositionally biased region" description="Polar residues" evidence="5">
    <location>
        <begin position="1285"/>
        <end position="1294"/>
    </location>
</feature>
<dbReference type="InterPro" id="IPR041679">
    <property type="entry name" value="DNA2/NAM7-like_C"/>
</dbReference>
<dbReference type="Gene3D" id="1.10.8.60">
    <property type="match status" value="2"/>
</dbReference>
<dbReference type="SUPFAM" id="SSF52540">
    <property type="entry name" value="P-loop containing nucleoside triphosphate hydrolases"/>
    <property type="match status" value="4"/>
</dbReference>
<feature type="domain" description="AAA+ ATPase" evidence="6">
    <location>
        <begin position="1906"/>
        <end position="2043"/>
    </location>
</feature>
<keyword evidence="8" id="KW-1185">Reference proteome</keyword>
<sequence length="2331" mass="260467">MSNGGVRVARLSKFFDNVLRGKQTLDTASQNSQFLEALCLQSDPPGCIDKIIGSKDGLPSLQAAFRSDLSQSFLNGLATNTLLYLQTPEIKTISSGQFLTKTLQAIVDPPIFWNAFVNAFKAKQLSEKGQKCFVWLLLQLILIPSDVVSPYVPLAEELLDLFLASPHLDVRTLAQKVKNSISVASTPSVAIAKDDVRPGGRHDNDFSDFREIAILPTADELASTEAPFLRPSAALDDPSTEEHREALYLDNQFRLLREDMIHEMREELQIALGKQKGRKHRGMVVDGMEIIGINLGDDNRRSKWAIVFRCFTDFPELHKIKGPAKRKAYLQKDNNKLLKHQSLTSLLIDGEVLAFPSVRRDEELLAKNPPEIVLEFEGETSVRNFLLKMKSAKHVKLIQIEAAVFSYEPILNTLKRMKVLPLAQELLFWKVGNELSRPPQPSALQSAIRSFERNPSQDLQAVLSLGKPIILDNAQATSLLSGLKQNVSIIQGPPGTGKSFIGAILAKFIHDFSDQKILVVCYTNHALDQFLEDLLDIGIPIGHMVRIGGKFTSRTEPMVLHKQPRTFRFGRGDYTIINELKADIAVRATSLPESFKRYLQSAIRNDSLLAYLEFEEQDFYDAFKVPLSMDGMSFVGGKGRKVDEFYLLHRWRIGQDAGIFAKTENVKTAQEIWNMSPETRRRHLANWEEAIRKDEIEDLYRLARTYNCLLDELNRKFRERDASVLQSKRIIGCTTTAAAKYGIDIQSAAPDVVLVEEAGEILESHVVTALGTAAQQLILIGDHKQLRPKVNNYQLTVEKGEGYDLNMSLFERLVLKGYPHQILVAQHRMRPEISALIRHLTYPDLIDAPKTQNRPNLRGIQDNIVFINHGYPEDDNPKIADRRDLGSKSSKQNTYEARMVLKTVKYLAQQGYGTDKMVVLTPYLGQLHKLQRELREDTDPVLNDLDSYDLIRAGLLTPGAAKSTKRSLRLATIDNYQGEESDIVIVSLTRSNPNNDIGFMCAPERVNVLLSRARNALVMIGNSDTFTNAKKGKELWKKLFDLLKQQKHIYDGLPVRCEQHPDRTALLSTELQFDTLCPDGGCSEPCGAKLSCGLHVCPSKCHQLYDHSKMACHEIIPLRCLLKGHDQSYKCSESPALVCKKCERDAKVAEAKRQKDFERQKKRDEEEAEHLRHLKEIEDKLAEQQQLLRDTQVKEARKNEIRQRMQDLQDAAALARNVASRPLSTTPLNSSPGSSVISVTDNSTPTSSASRPSTPAQGASGPSRPSPGPKKDTQSVASKHRHGVATSNPPATDQSKAEANWQYQKDVEGASNQSIDAIMDMIGLEAVKEQILRIKAKIDVSKRQNTDMSKERFNIVFLGNPGTGKTTVARHYAKFLASLQVLPGLAFEETTGSRLANDGVQGAKKLIEGVINAGGGAIFVDEAYQLTGEHNFQGSQVLDFLLAEMENNVGCIVFILAGYNKQMEKFFEHNPGLPSRVPYRLQFEDYKDEELLTMLEKILHKKYAGGLKVEDGIRGLYGRIAIRRLGRGRGKEGFGNARALENILQKITERQAERVQRERRAGYRPDDLLFLKEDLIGPDPSEAIVHSESWTKLKGLIGLASVKTSIQGLYDTIQLNYQRELQEQEPMQLSLNRVFLGSPGTGKTTVAKLYGRILADLGLLSNGEVVVKNPADFVGSALGESEKNTKAILATTVGKVLIIDEAYGLYGGGTTGQQSDPYKTAVIDTIVAEVQSTPGEDRCVLLLGYKQQIVEMFQNVNPGLSRRFAIEDAFNFDDFSTDELRQILDFKLKVQNLQATEEAKKVALEVLNRAKIRPNFGNAGEVENLLSKAKMNYMTRIRGTQPSVVDTIFQPADFDPDFDRGSHADVNLDELFKDVVGCDGIVSKLRKYQKTASAGRRRGQDVRDLIPTSFVFKGPPGTGKTTTARKMGQVYFDMGFLSRPDVIECSASDIIAQYVGQTGPLVRKMFDKALGQVLFIDEAYRLKDGHFAKEAIDEIVDLLTQDRIKGKIVVILAGYDEDINQLLSVNRGLSSRFPEEIVFQNLRPEECLAILSKQLKKKSVVLSGLDDPASGISVQLASIFEAWSHLPSWGNARDVITTSQKMISIALQHSSDDENAELLLDPAFAVVCLQEMFTGRQDRSTNLPSPSAQFPFGAAPPVQVRDPNTVSPPNISTSSGVDARDPGVSDAVWNQLQMDKVAETEAAKRLEEEIRKAEEEMAEAARKEAEERERAHQLALAAAREQDYLKQQELKRQREAQRLKELRAREERERREAELRARREAEEKARKEEQKAQAKLREMGVCVAGFCWIKQDYGYRCAGGSHFVSNTELGI</sequence>
<feature type="compositionally biased region" description="Polar residues" evidence="5">
    <location>
        <begin position="2162"/>
        <end position="2176"/>
    </location>
</feature>
<evidence type="ECO:0000256" key="4">
    <source>
        <dbReference type="SAM" id="Coils"/>
    </source>
</evidence>
<keyword evidence="4" id="KW-0175">Coiled coil</keyword>
<dbReference type="GO" id="GO:0016887">
    <property type="term" value="F:ATP hydrolysis activity"/>
    <property type="evidence" value="ECO:0007669"/>
    <property type="project" value="InterPro"/>
</dbReference>
<protein>
    <submittedName>
        <fullName evidence="7">P-loop containing nucleoside triphosphate hydrolase protein</fullName>
    </submittedName>
</protein>
<evidence type="ECO:0000256" key="2">
    <source>
        <dbReference type="ARBA" id="ARBA00022741"/>
    </source>
</evidence>